<dbReference type="PANTHER" id="PTHR13619">
    <property type="entry name" value="PHOSPHATIDATE CYTIDYLYLTRANSFERASE, MITOCHONDRIAL"/>
    <property type="match status" value="1"/>
</dbReference>
<keyword evidence="20" id="KW-1185">Reference proteome</keyword>
<keyword evidence="11" id="KW-0999">Mitochondrion inner membrane</keyword>
<organism evidence="19 20">
    <name type="scientific">Cryptosporidium xiaoi</name>
    <dbReference type="NCBI Taxonomy" id="659607"/>
    <lineage>
        <taxon>Eukaryota</taxon>
        <taxon>Sar</taxon>
        <taxon>Alveolata</taxon>
        <taxon>Apicomplexa</taxon>
        <taxon>Conoidasida</taxon>
        <taxon>Coccidia</taxon>
        <taxon>Eucoccidiorida</taxon>
        <taxon>Eimeriorina</taxon>
        <taxon>Cryptosporidiidae</taxon>
        <taxon>Cryptosporidium</taxon>
    </lineage>
</organism>
<dbReference type="EC" id="2.7.7.41" evidence="6"/>
<dbReference type="GO" id="GO:0032049">
    <property type="term" value="P:cardiolipin biosynthetic process"/>
    <property type="evidence" value="ECO:0007669"/>
    <property type="project" value="InterPro"/>
</dbReference>
<evidence type="ECO:0000256" key="10">
    <source>
        <dbReference type="ARBA" id="ARBA00022695"/>
    </source>
</evidence>
<keyword evidence="13" id="KW-0443">Lipid metabolism</keyword>
<evidence type="ECO:0000256" key="13">
    <source>
        <dbReference type="ARBA" id="ARBA00023098"/>
    </source>
</evidence>
<comment type="cofactor">
    <cofactor evidence="1">
        <name>Mg(2+)</name>
        <dbReference type="ChEBI" id="CHEBI:18420"/>
    </cofactor>
</comment>
<proteinExistence type="inferred from homology"/>
<dbReference type="InterPro" id="IPR015222">
    <property type="entry name" value="Tam41"/>
</dbReference>
<evidence type="ECO:0000256" key="14">
    <source>
        <dbReference type="ARBA" id="ARBA00023128"/>
    </source>
</evidence>
<dbReference type="EMBL" id="JAWDEY010000002">
    <property type="protein sequence ID" value="KAK6590961.1"/>
    <property type="molecule type" value="Genomic_DNA"/>
</dbReference>
<evidence type="ECO:0000256" key="6">
    <source>
        <dbReference type="ARBA" id="ARBA00012487"/>
    </source>
</evidence>
<gene>
    <name evidence="19" type="ORF">RS030_111823</name>
</gene>
<comment type="pathway">
    <text evidence="3">Phospholipid metabolism; CDP-diacylglycerol biosynthesis; CDP-diacylglycerol from sn-glycerol 3-phosphate: step 3/3.</text>
</comment>
<keyword evidence="9" id="KW-0808">Transferase</keyword>
<name>A0AAV9Y1Z4_9CRYT</name>
<dbReference type="GO" id="GO:0016024">
    <property type="term" value="P:CDP-diacylglycerol biosynthetic process"/>
    <property type="evidence" value="ECO:0007669"/>
    <property type="project" value="TreeGrafter"/>
</dbReference>
<accession>A0AAV9Y1Z4</accession>
<evidence type="ECO:0000256" key="3">
    <source>
        <dbReference type="ARBA" id="ARBA00005119"/>
    </source>
</evidence>
<dbReference type="Proteomes" id="UP001311799">
    <property type="component" value="Unassembled WGS sequence"/>
</dbReference>
<evidence type="ECO:0000256" key="17">
    <source>
        <dbReference type="ARBA" id="ARBA00023264"/>
    </source>
</evidence>
<evidence type="ECO:0000256" key="8">
    <source>
        <dbReference type="ARBA" id="ARBA00022516"/>
    </source>
</evidence>
<keyword evidence="16" id="KW-0594">Phospholipid biosynthesis</keyword>
<evidence type="ECO:0000256" key="4">
    <source>
        <dbReference type="ARBA" id="ARBA00005189"/>
    </source>
</evidence>
<protein>
    <recommendedName>
        <fullName evidence="7">Phosphatidate cytidylyltransferase, mitochondrial</fullName>
        <ecNumber evidence="6">2.7.7.41</ecNumber>
    </recommendedName>
    <alternativeName>
        <fullName evidence="18">CDP-diacylglycerol synthase</fullName>
    </alternativeName>
</protein>
<dbReference type="GO" id="GO:0004605">
    <property type="term" value="F:phosphatidate cytidylyltransferase activity"/>
    <property type="evidence" value="ECO:0007669"/>
    <property type="project" value="UniProtKB-EC"/>
</dbReference>
<dbReference type="GO" id="GO:0005743">
    <property type="term" value="C:mitochondrial inner membrane"/>
    <property type="evidence" value="ECO:0007669"/>
    <property type="project" value="UniProtKB-SubCell"/>
</dbReference>
<sequence>MENPNLFNPIDFFNIRQTVAILKYGSTLRSVDACNKRMHDFIVVVNNDSKDALLKWHKELFRIYSNHYSKISRFLGISFIVRLQKYSKYNPIYYNSCIPTINNKVLKYGVISKDDLMNSLDNWSSLFISQRLQKTICPIWDVGVEKLKVEINKKLENNRRQALILSLLSLSGNDNIKCSIDESNSNEQEDIKVITLYDLLKEIVTLTYKGDVRFILKMRRKVLTQTCEKELCDSLPFLVSYYLPLMLEYIKENNDIISIYDKNNSVNINNIVFLSKLLHNKLESCINNDPLSGMNDEIVNSFEWNLFYKLFFENKVKFTLPFEFKIKANGIANKITFIEFIKKSAIPSKFNNHSKELIYYPWSPEIIAKTIKRLNFICSSIGILNNSISNFGNIVSFF</sequence>
<comment type="pathway">
    <text evidence="4">Lipid metabolism.</text>
</comment>
<evidence type="ECO:0000256" key="2">
    <source>
        <dbReference type="ARBA" id="ARBA00004443"/>
    </source>
</evidence>
<keyword evidence="14" id="KW-0496">Mitochondrion</keyword>
<evidence type="ECO:0000256" key="9">
    <source>
        <dbReference type="ARBA" id="ARBA00022679"/>
    </source>
</evidence>
<evidence type="ECO:0000256" key="1">
    <source>
        <dbReference type="ARBA" id="ARBA00001946"/>
    </source>
</evidence>
<dbReference type="PANTHER" id="PTHR13619:SF0">
    <property type="entry name" value="PHOSPHATIDATE CYTIDYLYLTRANSFERASE, MITOCHONDRIAL"/>
    <property type="match status" value="1"/>
</dbReference>
<keyword evidence="12" id="KW-0460">Magnesium</keyword>
<dbReference type="AlphaFoldDB" id="A0AAV9Y1Z4"/>
<evidence type="ECO:0000256" key="11">
    <source>
        <dbReference type="ARBA" id="ARBA00022792"/>
    </source>
</evidence>
<comment type="caution">
    <text evidence="19">The sequence shown here is derived from an EMBL/GenBank/DDBJ whole genome shotgun (WGS) entry which is preliminary data.</text>
</comment>
<evidence type="ECO:0000313" key="19">
    <source>
        <dbReference type="EMBL" id="KAK6590961.1"/>
    </source>
</evidence>
<evidence type="ECO:0000256" key="16">
    <source>
        <dbReference type="ARBA" id="ARBA00023209"/>
    </source>
</evidence>
<keyword evidence="15" id="KW-0472">Membrane</keyword>
<evidence type="ECO:0000256" key="7">
    <source>
        <dbReference type="ARBA" id="ARBA00018337"/>
    </source>
</evidence>
<comment type="similarity">
    <text evidence="5">Belongs to the TAM41 family.</text>
</comment>
<keyword evidence="17" id="KW-1208">Phospholipid metabolism</keyword>
<evidence type="ECO:0000256" key="5">
    <source>
        <dbReference type="ARBA" id="ARBA00005458"/>
    </source>
</evidence>
<reference evidence="19 20" key="1">
    <citation type="submission" date="2023-10" db="EMBL/GenBank/DDBJ databases">
        <title>Comparative genomics analysis reveals potential genetic determinants of host preference in Cryptosporidium xiaoi.</title>
        <authorList>
            <person name="Xiao L."/>
            <person name="Li J."/>
        </authorList>
    </citation>
    <scope>NUCLEOTIDE SEQUENCE [LARGE SCALE GENOMIC DNA]</scope>
    <source>
        <strain evidence="19 20">52996</strain>
    </source>
</reference>
<evidence type="ECO:0000256" key="18">
    <source>
        <dbReference type="ARBA" id="ARBA00029893"/>
    </source>
</evidence>
<evidence type="ECO:0000256" key="15">
    <source>
        <dbReference type="ARBA" id="ARBA00023136"/>
    </source>
</evidence>
<keyword evidence="8" id="KW-0444">Lipid biosynthesis</keyword>
<evidence type="ECO:0000256" key="12">
    <source>
        <dbReference type="ARBA" id="ARBA00022842"/>
    </source>
</evidence>
<comment type="subcellular location">
    <subcellularLocation>
        <location evidence="2">Mitochondrion inner membrane</location>
        <topology evidence="2">Peripheral membrane protein</topology>
        <orientation evidence="2">Matrix side</orientation>
    </subcellularLocation>
</comment>
<evidence type="ECO:0000313" key="20">
    <source>
        <dbReference type="Proteomes" id="UP001311799"/>
    </source>
</evidence>
<keyword evidence="10" id="KW-0548">Nucleotidyltransferase</keyword>
<dbReference type="Pfam" id="PF09139">
    <property type="entry name" value="Tam41_Mmp37"/>
    <property type="match status" value="1"/>
</dbReference>